<dbReference type="SMART" id="SM00421">
    <property type="entry name" value="HTH_LUXR"/>
    <property type="match status" value="1"/>
</dbReference>
<dbReference type="Pfam" id="PF00196">
    <property type="entry name" value="GerE"/>
    <property type="match status" value="1"/>
</dbReference>
<reference evidence="6" key="2">
    <citation type="journal article" date="2023" name="Int. J. Syst. Evol. Microbiol.">
        <title>Streptomyces marispadix sp. nov., isolated from marine beach sediment of the Northern Coast of Portugal.</title>
        <authorList>
            <person name="dos Santos J.D.N."/>
            <person name="Vitorino I.R."/>
            <person name="Kallscheuer N."/>
            <person name="Srivastava A."/>
            <person name="Krautwurst S."/>
            <person name="Marz M."/>
            <person name="Jogler C."/>
            <person name="Lobo Da Cunha A."/>
            <person name="Catita J."/>
            <person name="Goncalves H."/>
            <person name="Gonzalez I."/>
            <person name="Reyes F."/>
            <person name="Lage O.M."/>
        </authorList>
    </citation>
    <scope>NUCLEOTIDE SEQUENCE</scope>
    <source>
        <strain evidence="6">M600PL45_2</strain>
    </source>
</reference>
<proteinExistence type="predicted"/>
<keyword evidence="7" id="KW-1185">Reference proteome</keyword>
<feature type="domain" description="HTH luxR-type" evidence="5">
    <location>
        <begin position="849"/>
        <end position="914"/>
    </location>
</feature>
<evidence type="ECO:0000313" key="7">
    <source>
        <dbReference type="Proteomes" id="UP001166784"/>
    </source>
</evidence>
<comment type="caution">
    <text evidence="6">The sequence shown here is derived from an EMBL/GenBank/DDBJ whole genome shotgun (WGS) entry which is preliminary data.</text>
</comment>
<reference evidence="6" key="1">
    <citation type="submission" date="2022-03" db="EMBL/GenBank/DDBJ databases">
        <authorList>
            <person name="Santos J.D.N."/>
            <person name="Kallscheuer N."/>
            <person name="Jogler C."/>
            <person name="Lage O.M."/>
        </authorList>
    </citation>
    <scope>NUCLEOTIDE SEQUENCE</scope>
    <source>
        <strain evidence="6">M600PL45_2</strain>
    </source>
</reference>
<protein>
    <submittedName>
        <fullName evidence="6">LuxR C-terminal-related transcriptional regulator</fullName>
    </submittedName>
</protein>
<dbReference type="InterPro" id="IPR036388">
    <property type="entry name" value="WH-like_DNA-bd_sf"/>
</dbReference>
<organism evidence="6 7">
    <name type="scientific">Streptomyces marispadix</name>
    <dbReference type="NCBI Taxonomy" id="2922868"/>
    <lineage>
        <taxon>Bacteria</taxon>
        <taxon>Bacillati</taxon>
        <taxon>Actinomycetota</taxon>
        <taxon>Actinomycetes</taxon>
        <taxon>Kitasatosporales</taxon>
        <taxon>Streptomycetaceae</taxon>
        <taxon>Streptomyces</taxon>
    </lineage>
</organism>
<dbReference type="SUPFAM" id="SSF52540">
    <property type="entry name" value="P-loop containing nucleoside triphosphate hydrolases"/>
    <property type="match status" value="1"/>
</dbReference>
<evidence type="ECO:0000256" key="4">
    <source>
        <dbReference type="SAM" id="MobiDB-lite"/>
    </source>
</evidence>
<evidence type="ECO:0000313" key="6">
    <source>
        <dbReference type="EMBL" id="MCH6162558.1"/>
    </source>
</evidence>
<accession>A0ABS9T216</accession>
<evidence type="ECO:0000256" key="1">
    <source>
        <dbReference type="ARBA" id="ARBA00023015"/>
    </source>
</evidence>
<dbReference type="Pfam" id="PF13191">
    <property type="entry name" value="AAA_16"/>
    <property type="match status" value="1"/>
</dbReference>
<feature type="compositionally biased region" description="Gly residues" evidence="4">
    <location>
        <begin position="112"/>
        <end position="137"/>
    </location>
</feature>
<sequence length="916" mass="97347">MDAPTAWPFVGHEREIADFDEALADGEWHGYVVHGPQGIGKSHFAEVCRERAASRGHATGRAVAVSEPGFPLASLAHLLPPGTSVDDAVSLFGKARDALLRASAEHASGTDTGTGTGTGPSDGGGPGTGGNGNGPGDGAAADATGSGTPRRFTLVVDDLDGLDEASASLTAQLLEAKAVFLVATVGSLKTLGPVAYRLQSGGRMRRADLGPLSEPRTGEVMRRVLGGPVEPRTVSLLHRVSGGNPCYLREFVLQSLTDESLIDDGEAWTLIADVGVTPLLTEMVERSLAGVSPETRRALDRIALCQPVDAAGLPDGSIDELEVLGLIRTSREGRRETVSLRHPAHEKVLRSAIPSPERRRILGDEADLVRARGAKRLTDKIRIASWQLAADGSADPDMLLRAATLARRTQNFRTVRELSRAACREGEDFLSRLLLAESLYELGDLTSAWEVFEEAEARVDGEFDRLLLALGKARLLAWGFIDARKALDVNAEAAREVTEPRHREALTAARGAILMAFGRPGEVLRVAGGTDFEDNCLAGVLGNGSRATALVATGRVKEGLEAAHDAYDERVRLEESPAIPHPVEYLGIVMFALEEEGRLHEAYKTGERGWQEALADDVAGAEALIAAALARCALLLGRPAEARRWASQSACIASRNSFPGALHMALARKAEACALMQDVPAAAKAVAASEGLPRWGVFRSELPLGEAWLLAAQGKQQAARSLLWEAAEDARDAGHLASEARILTDVARLGDARGAEGRLLHIADVSDGRLTGARASYVSALAAGDPERLMDSARLLEDTGAALIGAEAAASASTQWSHRGEQRPATAAENLSFALQRHCEQARTPGLTVLGAAKHLTAREAEIAGLVCSGLTNAEVAETVTISKRTVDNHLQNIYRKLGVRSRRALRAEYLREDFA</sequence>
<dbReference type="EMBL" id="JAKWJU010000002">
    <property type="protein sequence ID" value="MCH6162558.1"/>
    <property type="molecule type" value="Genomic_DNA"/>
</dbReference>
<dbReference type="SUPFAM" id="SSF46894">
    <property type="entry name" value="C-terminal effector domain of the bipartite response regulators"/>
    <property type="match status" value="1"/>
</dbReference>
<evidence type="ECO:0000259" key="5">
    <source>
        <dbReference type="PROSITE" id="PS50043"/>
    </source>
</evidence>
<dbReference type="PRINTS" id="PR00038">
    <property type="entry name" value="HTHLUXR"/>
</dbReference>
<dbReference type="PROSITE" id="PS50043">
    <property type="entry name" value="HTH_LUXR_2"/>
    <property type="match status" value="1"/>
</dbReference>
<evidence type="ECO:0000256" key="3">
    <source>
        <dbReference type="ARBA" id="ARBA00023163"/>
    </source>
</evidence>
<feature type="region of interest" description="Disordered" evidence="4">
    <location>
        <begin position="104"/>
        <end position="147"/>
    </location>
</feature>
<keyword evidence="1" id="KW-0805">Transcription regulation</keyword>
<gene>
    <name evidence="6" type="ORF">MMA15_19850</name>
</gene>
<dbReference type="Proteomes" id="UP001166784">
    <property type="component" value="Unassembled WGS sequence"/>
</dbReference>
<dbReference type="CDD" id="cd06170">
    <property type="entry name" value="LuxR_C_like"/>
    <property type="match status" value="1"/>
</dbReference>
<keyword evidence="3" id="KW-0804">Transcription</keyword>
<dbReference type="PANTHER" id="PTHR44688:SF16">
    <property type="entry name" value="DNA-BINDING TRANSCRIPTIONAL ACTIVATOR DEVR_DOSR"/>
    <property type="match status" value="1"/>
</dbReference>
<feature type="compositionally biased region" description="Low complexity" evidence="4">
    <location>
        <begin position="138"/>
        <end position="147"/>
    </location>
</feature>
<dbReference type="PROSITE" id="PS00622">
    <property type="entry name" value="HTH_LUXR_1"/>
    <property type="match status" value="1"/>
</dbReference>
<dbReference type="PANTHER" id="PTHR44688">
    <property type="entry name" value="DNA-BINDING TRANSCRIPTIONAL ACTIVATOR DEVR_DOSR"/>
    <property type="match status" value="1"/>
</dbReference>
<dbReference type="InterPro" id="IPR041664">
    <property type="entry name" value="AAA_16"/>
</dbReference>
<keyword evidence="2" id="KW-0238">DNA-binding</keyword>
<dbReference type="InterPro" id="IPR027417">
    <property type="entry name" value="P-loop_NTPase"/>
</dbReference>
<dbReference type="InterPro" id="IPR000792">
    <property type="entry name" value="Tscrpt_reg_LuxR_C"/>
</dbReference>
<evidence type="ECO:0000256" key="2">
    <source>
        <dbReference type="ARBA" id="ARBA00023125"/>
    </source>
</evidence>
<dbReference type="InterPro" id="IPR016032">
    <property type="entry name" value="Sig_transdc_resp-reg_C-effctor"/>
</dbReference>
<dbReference type="Gene3D" id="1.10.10.10">
    <property type="entry name" value="Winged helix-like DNA-binding domain superfamily/Winged helix DNA-binding domain"/>
    <property type="match status" value="1"/>
</dbReference>
<name>A0ABS9T216_9ACTN</name>
<dbReference type="RefSeq" id="WP_241061487.1">
    <property type="nucleotide sequence ID" value="NZ_JAKWJU010000002.1"/>
</dbReference>